<sequence>MAEEGPSQISTCSYIQKTTTFTEEEGMPRIPERAYIKVPYKVPYRSPTPPRAGPLAQAADITSTLVSSSSDMGSPQAQPFPETGTNAHLRGGWDEEECCICCVCSCLACDQFCQETSTGSFDQ</sequence>
<organism evidence="2 3">
    <name type="scientific">Cladophialophora carrionii</name>
    <dbReference type="NCBI Taxonomy" id="86049"/>
    <lineage>
        <taxon>Eukaryota</taxon>
        <taxon>Fungi</taxon>
        <taxon>Dikarya</taxon>
        <taxon>Ascomycota</taxon>
        <taxon>Pezizomycotina</taxon>
        <taxon>Eurotiomycetes</taxon>
        <taxon>Chaetothyriomycetidae</taxon>
        <taxon>Chaetothyriales</taxon>
        <taxon>Herpotrichiellaceae</taxon>
        <taxon>Cladophialophora</taxon>
    </lineage>
</organism>
<dbReference type="OrthoDB" id="10579030at2759"/>
<evidence type="ECO:0000313" key="2">
    <source>
        <dbReference type="EMBL" id="OCT51960.1"/>
    </source>
</evidence>
<feature type="region of interest" description="Disordered" evidence="1">
    <location>
        <begin position="64"/>
        <end position="83"/>
    </location>
</feature>
<keyword evidence="3" id="KW-1185">Reference proteome</keyword>
<name>A0A1C1CU21_9EURO</name>
<dbReference type="EMBL" id="LGRB01000009">
    <property type="protein sequence ID" value="OCT51960.1"/>
    <property type="molecule type" value="Genomic_DNA"/>
</dbReference>
<accession>A0A1C1CU21</accession>
<feature type="compositionally biased region" description="Polar residues" evidence="1">
    <location>
        <begin position="64"/>
        <end position="77"/>
    </location>
</feature>
<comment type="caution">
    <text evidence="2">The sequence shown here is derived from an EMBL/GenBank/DDBJ whole genome shotgun (WGS) entry which is preliminary data.</text>
</comment>
<evidence type="ECO:0000313" key="3">
    <source>
        <dbReference type="Proteomes" id="UP000094526"/>
    </source>
</evidence>
<evidence type="ECO:0000256" key="1">
    <source>
        <dbReference type="SAM" id="MobiDB-lite"/>
    </source>
</evidence>
<reference evidence="3" key="1">
    <citation type="submission" date="2015-07" db="EMBL/GenBank/DDBJ databases">
        <authorList>
            <person name="Teixeira M.M."/>
            <person name="Souza R.C."/>
            <person name="Almeida L.G."/>
            <person name="Vicente V.A."/>
            <person name="de Hoog S."/>
            <person name="Bocca A.L."/>
            <person name="de Almeida S.R."/>
            <person name="Vasconcelos A.T."/>
            <person name="Felipe M.S."/>
        </authorList>
    </citation>
    <scope>NUCLEOTIDE SEQUENCE [LARGE SCALE GENOMIC DNA]</scope>
    <source>
        <strain evidence="3">KSF</strain>
    </source>
</reference>
<proteinExistence type="predicted"/>
<protein>
    <submittedName>
        <fullName evidence="2">Uncharacterized protein</fullName>
    </submittedName>
</protein>
<gene>
    <name evidence="2" type="ORF">CLCR_09285</name>
</gene>
<dbReference type="VEuPathDB" id="FungiDB:CLCR_09285"/>
<dbReference type="Proteomes" id="UP000094526">
    <property type="component" value="Unassembled WGS sequence"/>
</dbReference>
<dbReference type="AlphaFoldDB" id="A0A1C1CU21"/>